<feature type="domain" description="SPOR" evidence="3">
    <location>
        <begin position="497"/>
        <end position="575"/>
    </location>
</feature>
<dbReference type="PANTHER" id="PTHR35894:SF1">
    <property type="entry name" value="PHOSPHORIBULOKINASE _ URIDINE KINASE FAMILY"/>
    <property type="match status" value="1"/>
</dbReference>
<evidence type="ECO:0000256" key="2">
    <source>
        <dbReference type="SAM" id="Phobius"/>
    </source>
</evidence>
<comment type="caution">
    <text evidence="4">The sequence shown here is derived from an EMBL/GenBank/DDBJ whole genome shotgun (WGS) entry which is preliminary data.</text>
</comment>
<dbReference type="EMBL" id="NVVJ01000014">
    <property type="protein sequence ID" value="PCJ25918.1"/>
    <property type="molecule type" value="Genomic_DNA"/>
</dbReference>
<dbReference type="SUPFAM" id="SSF110997">
    <property type="entry name" value="Sporulation related repeat"/>
    <property type="match status" value="1"/>
</dbReference>
<dbReference type="Proteomes" id="UP000218327">
    <property type="component" value="Unassembled WGS sequence"/>
</dbReference>
<dbReference type="InterPro" id="IPR049945">
    <property type="entry name" value="AAA_22"/>
</dbReference>
<feature type="region of interest" description="Disordered" evidence="1">
    <location>
        <begin position="248"/>
        <end position="296"/>
    </location>
</feature>
<dbReference type="Pfam" id="PF13401">
    <property type="entry name" value="AAA_22"/>
    <property type="match status" value="1"/>
</dbReference>
<organism evidence="4 5">
    <name type="scientific">SAR86 cluster bacterium</name>
    <dbReference type="NCBI Taxonomy" id="2030880"/>
    <lineage>
        <taxon>Bacteria</taxon>
        <taxon>Pseudomonadati</taxon>
        <taxon>Pseudomonadota</taxon>
        <taxon>Gammaproteobacteria</taxon>
        <taxon>SAR86 cluster</taxon>
    </lineage>
</organism>
<dbReference type="PANTHER" id="PTHR35894">
    <property type="entry name" value="GENERAL SECRETION PATHWAY PROTEIN A-RELATED"/>
    <property type="match status" value="1"/>
</dbReference>
<evidence type="ECO:0000259" key="3">
    <source>
        <dbReference type="PROSITE" id="PS51724"/>
    </source>
</evidence>
<dbReference type="Gene3D" id="3.30.70.1070">
    <property type="entry name" value="Sporulation related repeat"/>
    <property type="match status" value="1"/>
</dbReference>
<keyword evidence="2" id="KW-0812">Transmembrane</keyword>
<evidence type="ECO:0000256" key="1">
    <source>
        <dbReference type="SAM" id="MobiDB-lite"/>
    </source>
</evidence>
<name>A0A2A5B4B3_9GAMM</name>
<dbReference type="InterPro" id="IPR007730">
    <property type="entry name" value="SPOR-like_dom"/>
</dbReference>
<dbReference type="PROSITE" id="PS51724">
    <property type="entry name" value="SPOR"/>
    <property type="match status" value="1"/>
</dbReference>
<dbReference type="PRINTS" id="PR00364">
    <property type="entry name" value="DISEASERSIST"/>
</dbReference>
<evidence type="ECO:0000313" key="5">
    <source>
        <dbReference type="Proteomes" id="UP000218327"/>
    </source>
</evidence>
<gene>
    <name evidence="4" type="ORF">COA96_06640</name>
</gene>
<dbReference type="GO" id="GO:0042834">
    <property type="term" value="F:peptidoglycan binding"/>
    <property type="evidence" value="ECO:0007669"/>
    <property type="project" value="InterPro"/>
</dbReference>
<proteinExistence type="predicted"/>
<keyword evidence="2" id="KW-1133">Transmembrane helix</keyword>
<keyword evidence="2" id="KW-0472">Membrane</keyword>
<evidence type="ECO:0000313" key="4">
    <source>
        <dbReference type="EMBL" id="PCJ25918.1"/>
    </source>
</evidence>
<accession>A0A2A5B4B3</accession>
<dbReference type="AlphaFoldDB" id="A0A2A5B4B3"/>
<dbReference type="Gene3D" id="3.40.50.300">
    <property type="entry name" value="P-loop containing nucleotide triphosphate hydrolases"/>
    <property type="match status" value="1"/>
</dbReference>
<protein>
    <recommendedName>
        <fullName evidence="3">SPOR domain-containing protein</fullName>
    </recommendedName>
</protein>
<dbReference type="SUPFAM" id="SSF52540">
    <property type="entry name" value="P-loop containing nucleoside triphosphate hydrolases"/>
    <property type="match status" value="1"/>
</dbReference>
<dbReference type="GO" id="GO:0016887">
    <property type="term" value="F:ATP hydrolysis activity"/>
    <property type="evidence" value="ECO:0007669"/>
    <property type="project" value="InterPro"/>
</dbReference>
<dbReference type="InterPro" id="IPR027417">
    <property type="entry name" value="P-loop_NTPase"/>
</dbReference>
<dbReference type="Pfam" id="PF05036">
    <property type="entry name" value="SPOR"/>
    <property type="match status" value="1"/>
</dbReference>
<sequence>MNKYINKYDLQFDPFASEQEGKTFFVSENRKQMLDQIIEMSLYSNAMIAVTGSLGSGKTTLVNNLSDSFADEAVCIKVSATLFMNETQFLETIVDLLPINLTPGADTDSLIDQVCQYAVQLDMEVRSLILIVDDAHELSSEVLDVITLLLDKCVDSSIHALLFGEPQLDNMLNDALSDPSLERLALFELEGLSREETLEYIRFKLASAGYSKDLPLAGEVIGGIHNESNGMPGSIDQLVAEALESTASDFEEQLETNPSPEAVSEMHNDSELSEVEPASSDVPGSEPSKMDLPNFEVDRPDLVNEDESENKNALTRIMHPRYWAAAAVIVLVMGATFLFWDTETEFELSEATTTIAISTDLVAAIEEPAEESLKEEEEQAQTQELADNTEDVSVINTEISEDIEVPVSPELVSNLDGVAAPTVEEPAAELIAESEQEILKTENSDIQQIDVAEIETPAPQEETQISQTDETVVPESEISASGLVSGKLSDFENKLLQEPAQNFTVQILGSHSESNVKNFIAKLDNGNGYGYFETRYQSKPWYVVVLGYFNSRDAASEAISELPARLQDMQPWVRSVANIQSSITQLNAVNLVQID</sequence>
<dbReference type="InterPro" id="IPR052026">
    <property type="entry name" value="ExeA_AAA_ATPase_DNA-bind"/>
</dbReference>
<dbReference type="InterPro" id="IPR036680">
    <property type="entry name" value="SPOR-like_sf"/>
</dbReference>
<feature type="transmembrane region" description="Helical" evidence="2">
    <location>
        <begin position="322"/>
        <end position="340"/>
    </location>
</feature>
<reference evidence="5" key="1">
    <citation type="submission" date="2017-08" db="EMBL/GenBank/DDBJ databases">
        <title>A dynamic microbial community with high functional redundancy inhabits the cold, oxic subseafloor aquifer.</title>
        <authorList>
            <person name="Tully B.J."/>
            <person name="Wheat C.G."/>
            <person name="Glazer B.T."/>
            <person name="Huber J.A."/>
        </authorList>
    </citation>
    <scope>NUCLEOTIDE SEQUENCE [LARGE SCALE GENOMIC DNA]</scope>
</reference>